<dbReference type="InterPro" id="IPR006805">
    <property type="entry name" value="Anth_synth_I_N"/>
</dbReference>
<keyword evidence="6" id="KW-0032">Aminotransferase</keyword>
<dbReference type="InterPro" id="IPR019999">
    <property type="entry name" value="Anth_synth_I-like"/>
</dbReference>
<evidence type="ECO:0000256" key="3">
    <source>
        <dbReference type="SAM" id="Coils"/>
    </source>
</evidence>
<dbReference type="SUPFAM" id="SSF56322">
    <property type="entry name" value="ADC synthase"/>
    <property type="match status" value="1"/>
</dbReference>
<evidence type="ECO:0000259" key="5">
    <source>
        <dbReference type="Pfam" id="PF04715"/>
    </source>
</evidence>
<dbReference type="AlphaFoldDB" id="A0A7V3ZIQ9"/>
<dbReference type="Pfam" id="PF04715">
    <property type="entry name" value="Anth_synt_I_N"/>
    <property type="match status" value="1"/>
</dbReference>
<keyword evidence="3" id="KW-0175">Coiled coil</keyword>
<feature type="coiled-coil region" evidence="3">
    <location>
        <begin position="58"/>
        <end position="85"/>
    </location>
</feature>
<organism evidence="6">
    <name type="scientific">Dictyoglomus thermophilum</name>
    <dbReference type="NCBI Taxonomy" id="14"/>
    <lineage>
        <taxon>Bacteria</taxon>
        <taxon>Pseudomonadati</taxon>
        <taxon>Dictyoglomota</taxon>
        <taxon>Dictyoglomia</taxon>
        <taxon>Dictyoglomales</taxon>
        <taxon>Dictyoglomaceae</taxon>
        <taxon>Dictyoglomus</taxon>
    </lineage>
</organism>
<dbReference type="PANTHER" id="PTHR11236">
    <property type="entry name" value="AMINOBENZOATE/ANTHRANILATE SYNTHASE"/>
    <property type="match status" value="1"/>
</dbReference>
<dbReference type="EC" id="2.6.1.85" evidence="1"/>
<dbReference type="InterPro" id="IPR005801">
    <property type="entry name" value="ADC_synthase"/>
</dbReference>
<dbReference type="GO" id="GO:0000162">
    <property type="term" value="P:L-tryptophan biosynthetic process"/>
    <property type="evidence" value="ECO:0007669"/>
    <property type="project" value="TreeGrafter"/>
</dbReference>
<dbReference type="NCBIfam" id="TIGR00553">
    <property type="entry name" value="pabB"/>
    <property type="match status" value="1"/>
</dbReference>
<dbReference type="GO" id="GO:0046820">
    <property type="term" value="F:4-amino-4-deoxychorismate synthase activity"/>
    <property type="evidence" value="ECO:0007669"/>
    <property type="project" value="UniProtKB-EC"/>
</dbReference>
<comment type="caution">
    <text evidence="6">The sequence shown here is derived from an EMBL/GenBank/DDBJ whole genome shotgun (WGS) entry which is preliminary data.</text>
</comment>
<sequence>MIELDLRKEKFFIEPFSLYFLLKEDYSILLESNYFHKNFGRYSFIFLSPKEILICRDNDDAEDFLNKLSAEIEKKKKKNEDLIFNGGFVGFLSYDFGVDLYKIPRKKNPLNHKAFFGYYENFIIFDHLEKKILIPSEIYKDLKEIINSLKSSSYKDYKFKEHIVYNFFTNFKKDEYIEAIRKIKNYIYEGDVYQVNLSQRFYFNGKFDPYYIYYKLRKKNYGAFHAFIKLKDSYIISTSPELFLYKKKNKIITRPIKGTIKRAQNREEDKKNKRILMNDTKCRSELLMIVDLERNDFAKICIPESIHVKKLFEIESYSSVFHLVSTIEGSLKKDIEFKDIIKATFPGGSITGAPKLNAIKIIEELEKDPRGVYTGSIGFISNNLNMAFNIAIRTLIVEKDIAYYNVGGGIVWDSKEEDEYEETLAKGKPLLEVLLSSKNYVTKR</sequence>
<dbReference type="InterPro" id="IPR005802">
    <property type="entry name" value="ADC_synth_comp_1"/>
</dbReference>
<dbReference type="RefSeq" id="WP_012548068.1">
    <property type="nucleotide sequence ID" value="NZ_VTFL01000009.1"/>
</dbReference>
<evidence type="ECO:0000256" key="2">
    <source>
        <dbReference type="ARBA" id="ARBA00022679"/>
    </source>
</evidence>
<gene>
    <name evidence="6" type="primary">pabB</name>
    <name evidence="6" type="ORF">ENU78_04330</name>
</gene>
<dbReference type="Pfam" id="PF00425">
    <property type="entry name" value="Chorismate_bind"/>
    <property type="match status" value="1"/>
</dbReference>
<dbReference type="Gene3D" id="3.60.120.10">
    <property type="entry name" value="Anthranilate synthase"/>
    <property type="match status" value="1"/>
</dbReference>
<evidence type="ECO:0000313" key="6">
    <source>
        <dbReference type="EMBL" id="HGK23663.1"/>
    </source>
</evidence>
<accession>A0A7V3ZIQ9</accession>
<dbReference type="EMBL" id="DTDV01000013">
    <property type="protein sequence ID" value="HGK23663.1"/>
    <property type="molecule type" value="Genomic_DNA"/>
</dbReference>
<evidence type="ECO:0000259" key="4">
    <source>
        <dbReference type="Pfam" id="PF00425"/>
    </source>
</evidence>
<dbReference type="InterPro" id="IPR015890">
    <property type="entry name" value="Chorismate_C"/>
</dbReference>
<dbReference type="GO" id="GO:0009396">
    <property type="term" value="P:folic acid-containing compound biosynthetic process"/>
    <property type="evidence" value="ECO:0007669"/>
    <property type="project" value="InterPro"/>
</dbReference>
<feature type="domain" description="Chorismate-utilising enzyme C-terminal" evidence="4">
    <location>
        <begin position="173"/>
        <end position="426"/>
    </location>
</feature>
<name>A0A7V3ZIQ9_DICTH</name>
<dbReference type="OMA" id="GCYHAYI"/>
<keyword evidence="2 6" id="KW-0808">Transferase</keyword>
<reference evidence="6" key="1">
    <citation type="journal article" date="2020" name="mSystems">
        <title>Genome- and Community-Level Interaction Insights into Carbon Utilization and Element Cycling Functions of Hydrothermarchaeota in Hydrothermal Sediment.</title>
        <authorList>
            <person name="Zhou Z."/>
            <person name="Liu Y."/>
            <person name="Xu W."/>
            <person name="Pan J."/>
            <person name="Luo Z.H."/>
            <person name="Li M."/>
        </authorList>
    </citation>
    <scope>NUCLEOTIDE SEQUENCE [LARGE SCALE GENOMIC DNA]</scope>
    <source>
        <strain evidence="6">SpSt-70</strain>
    </source>
</reference>
<protein>
    <recommendedName>
        <fullName evidence="1">aminodeoxychorismate synthase</fullName>
        <ecNumber evidence="1">2.6.1.85</ecNumber>
    </recommendedName>
</protein>
<evidence type="ECO:0000256" key="1">
    <source>
        <dbReference type="ARBA" id="ARBA00013139"/>
    </source>
</evidence>
<proteinExistence type="predicted"/>
<dbReference type="PANTHER" id="PTHR11236:SF9">
    <property type="entry name" value="ANTHRANILATE SYNTHASE COMPONENT 1"/>
    <property type="match status" value="1"/>
</dbReference>
<feature type="domain" description="Anthranilate synthase component I N-terminal" evidence="5">
    <location>
        <begin position="14"/>
        <end position="133"/>
    </location>
</feature>